<dbReference type="EMBL" id="MU001499">
    <property type="protein sequence ID" value="KAF2445860.1"/>
    <property type="molecule type" value="Genomic_DNA"/>
</dbReference>
<feature type="region of interest" description="Disordered" evidence="1">
    <location>
        <begin position="113"/>
        <end position="241"/>
    </location>
</feature>
<organism evidence="2 3">
    <name type="scientific">Karstenula rhodostoma CBS 690.94</name>
    <dbReference type="NCBI Taxonomy" id="1392251"/>
    <lineage>
        <taxon>Eukaryota</taxon>
        <taxon>Fungi</taxon>
        <taxon>Dikarya</taxon>
        <taxon>Ascomycota</taxon>
        <taxon>Pezizomycotina</taxon>
        <taxon>Dothideomycetes</taxon>
        <taxon>Pleosporomycetidae</taxon>
        <taxon>Pleosporales</taxon>
        <taxon>Massarineae</taxon>
        <taxon>Didymosphaeriaceae</taxon>
        <taxon>Karstenula</taxon>
    </lineage>
</organism>
<evidence type="ECO:0000313" key="3">
    <source>
        <dbReference type="Proteomes" id="UP000799764"/>
    </source>
</evidence>
<reference evidence="2" key="1">
    <citation type="journal article" date="2020" name="Stud. Mycol.">
        <title>101 Dothideomycetes genomes: a test case for predicting lifestyles and emergence of pathogens.</title>
        <authorList>
            <person name="Haridas S."/>
            <person name="Albert R."/>
            <person name="Binder M."/>
            <person name="Bloem J."/>
            <person name="Labutti K."/>
            <person name="Salamov A."/>
            <person name="Andreopoulos B."/>
            <person name="Baker S."/>
            <person name="Barry K."/>
            <person name="Bills G."/>
            <person name="Bluhm B."/>
            <person name="Cannon C."/>
            <person name="Castanera R."/>
            <person name="Culley D."/>
            <person name="Daum C."/>
            <person name="Ezra D."/>
            <person name="Gonzalez J."/>
            <person name="Henrissat B."/>
            <person name="Kuo A."/>
            <person name="Liang C."/>
            <person name="Lipzen A."/>
            <person name="Lutzoni F."/>
            <person name="Magnuson J."/>
            <person name="Mondo S."/>
            <person name="Nolan M."/>
            <person name="Ohm R."/>
            <person name="Pangilinan J."/>
            <person name="Park H.-J."/>
            <person name="Ramirez L."/>
            <person name="Alfaro M."/>
            <person name="Sun H."/>
            <person name="Tritt A."/>
            <person name="Yoshinaga Y."/>
            <person name="Zwiers L.-H."/>
            <person name="Turgeon B."/>
            <person name="Goodwin S."/>
            <person name="Spatafora J."/>
            <person name="Crous P."/>
            <person name="Grigoriev I."/>
        </authorList>
    </citation>
    <scope>NUCLEOTIDE SEQUENCE</scope>
    <source>
        <strain evidence="2">CBS 690.94</strain>
    </source>
</reference>
<dbReference type="Proteomes" id="UP000799764">
    <property type="component" value="Unassembled WGS sequence"/>
</dbReference>
<dbReference type="AlphaFoldDB" id="A0A9P4PKS2"/>
<evidence type="ECO:0000313" key="2">
    <source>
        <dbReference type="EMBL" id="KAF2445860.1"/>
    </source>
</evidence>
<feature type="region of interest" description="Disordered" evidence="1">
    <location>
        <begin position="23"/>
        <end position="86"/>
    </location>
</feature>
<protein>
    <submittedName>
        <fullName evidence="2">Uncharacterized protein</fullName>
    </submittedName>
</protein>
<feature type="compositionally biased region" description="Pro residues" evidence="1">
    <location>
        <begin position="118"/>
        <end position="131"/>
    </location>
</feature>
<dbReference type="OrthoDB" id="3801090at2759"/>
<name>A0A9P4PKS2_9PLEO</name>
<feature type="region of interest" description="Disordered" evidence="1">
    <location>
        <begin position="253"/>
        <end position="272"/>
    </location>
</feature>
<comment type="caution">
    <text evidence="2">The sequence shown here is derived from an EMBL/GenBank/DDBJ whole genome shotgun (WGS) entry which is preliminary data.</text>
</comment>
<proteinExistence type="predicted"/>
<keyword evidence="3" id="KW-1185">Reference proteome</keyword>
<accession>A0A9P4PKS2</accession>
<sequence length="272" mass="28929">MPPMPPHLRPGRDTAVSRRRARLLRGGRYGGEELATAGGEGEEGAGEGAWGRWRRSGSGSIYASDCPTSSSSSSSEGADDPPKKDCWNTCDYPSECRWGRQFGVHTPLEPRALTLPLLPTPPPPPPSPPLQTSPAEGILNPETTHDKAKKGTTNLWDALVASATRRKSVPPASPLSTIAEGADDAPARDGDGDVVMGASTSLPIVTPREIIRKSAKRTRTMSSGELTGSEEESVSTEAYARALDELPRLERVKSRDSGYESMPEMGGLGWGV</sequence>
<evidence type="ECO:0000256" key="1">
    <source>
        <dbReference type="SAM" id="MobiDB-lite"/>
    </source>
</evidence>
<gene>
    <name evidence="2" type="ORF">P171DRAFT_472517</name>
</gene>